<reference evidence="3 4" key="1">
    <citation type="submission" date="2018-10" db="EMBL/GenBank/DDBJ databases">
        <title>Genomic Encyclopedia of Archaeal and Bacterial Type Strains, Phase II (KMG-II): from individual species to whole genera.</title>
        <authorList>
            <person name="Goeker M."/>
        </authorList>
    </citation>
    <scope>NUCLEOTIDE SEQUENCE [LARGE SCALE GENOMIC DNA]</scope>
    <source>
        <strain evidence="3 4">DSM 235</strain>
    </source>
</reference>
<dbReference type="AlphaFoldDB" id="A0A495VCQ9"/>
<keyword evidence="4" id="KW-1185">Reference proteome</keyword>
<evidence type="ECO:0000313" key="3">
    <source>
        <dbReference type="EMBL" id="RKT46413.1"/>
    </source>
</evidence>
<evidence type="ECO:0008006" key="5">
    <source>
        <dbReference type="Google" id="ProtNLM"/>
    </source>
</evidence>
<dbReference type="Proteomes" id="UP000274556">
    <property type="component" value="Unassembled WGS sequence"/>
</dbReference>
<dbReference type="EMBL" id="RBXL01000001">
    <property type="protein sequence ID" value="RKT46413.1"/>
    <property type="molecule type" value="Genomic_DNA"/>
</dbReference>
<evidence type="ECO:0000313" key="4">
    <source>
        <dbReference type="Proteomes" id="UP000274556"/>
    </source>
</evidence>
<comment type="caution">
    <text evidence="3">The sequence shown here is derived from an EMBL/GenBank/DDBJ whole genome shotgun (WGS) entry which is preliminary data.</text>
</comment>
<evidence type="ECO:0000256" key="1">
    <source>
        <dbReference type="SAM" id="MobiDB-lite"/>
    </source>
</evidence>
<proteinExistence type="predicted"/>
<keyword evidence="2" id="KW-1133">Transmembrane helix</keyword>
<organism evidence="3 4">
    <name type="scientific">Thiocapsa rosea</name>
    <dbReference type="NCBI Taxonomy" id="69360"/>
    <lineage>
        <taxon>Bacteria</taxon>
        <taxon>Pseudomonadati</taxon>
        <taxon>Pseudomonadota</taxon>
        <taxon>Gammaproteobacteria</taxon>
        <taxon>Chromatiales</taxon>
        <taxon>Chromatiaceae</taxon>
        <taxon>Thiocapsa</taxon>
    </lineage>
</organism>
<keyword evidence="2" id="KW-0472">Membrane</keyword>
<accession>A0A495VCQ9</accession>
<feature type="region of interest" description="Disordered" evidence="1">
    <location>
        <begin position="38"/>
        <end position="62"/>
    </location>
</feature>
<name>A0A495VCQ9_9GAMM</name>
<feature type="transmembrane region" description="Helical" evidence="2">
    <location>
        <begin position="12"/>
        <end position="32"/>
    </location>
</feature>
<evidence type="ECO:0000256" key="2">
    <source>
        <dbReference type="SAM" id="Phobius"/>
    </source>
</evidence>
<sequence length="62" mass="7015">MEYSTFKSLQALLFFGSAMGFCLWQLAVIRRIRREDAEAREKEQAGTSGAAPMLSEQSIETR</sequence>
<gene>
    <name evidence="3" type="ORF">BDD21_3926</name>
</gene>
<dbReference type="RefSeq" id="WP_120798534.1">
    <property type="nucleotide sequence ID" value="NZ_RBXL01000001.1"/>
</dbReference>
<protein>
    <recommendedName>
        <fullName evidence="5">Heme exporter protein D</fullName>
    </recommendedName>
</protein>
<keyword evidence="2" id="KW-0812">Transmembrane</keyword>